<sequence>METQFLNEADKFPNGELASMKEELLIWQEKYSRLYEAHKRVQKEKYRNDVNLAIQLLQCKPSNFVGQKYDSLPSEVQAKVRTYVAQKRCSTQDVTQPDVKSITVPISTFPPTAMVYNITKPAVEKHSDDDSDEIKPPMDIVSATIMAKVLEDREKERIFAKHCDTCTCHRSILMVDAETQTCVPDMFPFCDEYTRSVEKQASESTTNGEKHQNKGKIQSNLASHAVFHEINQSNDKICHHSNGDYAILISQAPNIKDKFISRTMQNCTAEENYATTKINSNKKTLSQNHENKYSLFPKLNDLNRINIDKVSKPLRSNNRKCDFPIDTRSIAKCWNKDEGNSVDLLLDTGPTCADNRFFDKEQTHIDIINDRLWKNEWVKLKNSEVNALMENKCKANCGIELDIINDRDWKNDRSAEARNTLAQFTLIEVKSPDNSAANQNDGSQMEIATSPSFSSDSMVISSSDPSSSCSDVAQSLTGGAFNSTTKTNSNRIIGPRNCLVRVTPGSKNILLDNAGHFKTVLYSNGSGKASTALVHAKKASRAGSEHSMSTNSEDNSPPVLLQDNQLQRVAEWVQSSIDVSRQSTCMENAASYDSNKIKCEENTASNVYSNNSLKKCKSSKQDETLVCKLRDASKKPLINIEDCNKKVIENKSNNINILSKHIEQDKSENLISFDVLDERPSKECHKKNLDYEVKITKEMEETYLKLAASLDPVALSLSNTSDAELTIEKYRKDYKRLHVQRFQDKTGSKA</sequence>
<evidence type="ECO:0000256" key="4">
    <source>
        <dbReference type="SAM" id="MobiDB-lite"/>
    </source>
</evidence>
<dbReference type="AlphaFoldDB" id="E2B130"/>
<feature type="compositionally biased region" description="Polar residues" evidence="4">
    <location>
        <begin position="546"/>
        <end position="555"/>
    </location>
</feature>
<evidence type="ECO:0000256" key="2">
    <source>
        <dbReference type="ARBA" id="ARBA00022553"/>
    </source>
</evidence>
<evidence type="ECO:0000256" key="3">
    <source>
        <dbReference type="ARBA" id="ARBA00023136"/>
    </source>
</evidence>
<keyword evidence="6" id="KW-1185">Reference proteome</keyword>
<dbReference type="InParanoid" id="E2B130"/>
<dbReference type="EMBL" id="GL444771">
    <property type="protein sequence ID" value="EFN60603.1"/>
    <property type="molecule type" value="Genomic_DNA"/>
</dbReference>
<gene>
    <name evidence="5" type="ORF">EAG_15105</name>
</gene>
<name>E2B130_CAMFO</name>
<keyword evidence="2" id="KW-0597">Phosphoprotein</keyword>
<dbReference type="PANTHER" id="PTHR28664:SF4">
    <property type="entry name" value="TIGHT JUNCTION-ASSOCIATED PROTEIN 1"/>
    <property type="match status" value="1"/>
</dbReference>
<accession>E2B130</accession>
<comment type="subcellular location">
    <subcellularLocation>
        <location evidence="1">Membrane</location>
        <topology evidence="1">Peripheral membrane protein</topology>
    </subcellularLocation>
</comment>
<dbReference type="PANTHER" id="PTHR28664">
    <property type="entry name" value="TIGHT JUNCTION-ASSOCIATED PROTEIN 1"/>
    <property type="match status" value="1"/>
</dbReference>
<protein>
    <submittedName>
        <fullName evidence="5">Uncharacterized protein</fullName>
    </submittedName>
</protein>
<keyword evidence="3" id="KW-0472">Membrane</keyword>
<dbReference type="STRING" id="104421.E2B130"/>
<dbReference type="OrthoDB" id="10068192at2759"/>
<dbReference type="InterPro" id="IPR043441">
    <property type="entry name" value="Tjap1/BEGAIN"/>
</dbReference>
<evidence type="ECO:0000313" key="6">
    <source>
        <dbReference type="Proteomes" id="UP000000311"/>
    </source>
</evidence>
<reference evidence="5 6" key="1">
    <citation type="journal article" date="2010" name="Science">
        <title>Genomic comparison of the ants Camponotus floridanus and Harpegnathos saltator.</title>
        <authorList>
            <person name="Bonasio R."/>
            <person name="Zhang G."/>
            <person name="Ye C."/>
            <person name="Mutti N.S."/>
            <person name="Fang X."/>
            <person name="Qin N."/>
            <person name="Donahue G."/>
            <person name="Yang P."/>
            <person name="Li Q."/>
            <person name="Li C."/>
            <person name="Zhang P."/>
            <person name="Huang Z."/>
            <person name="Berger S.L."/>
            <person name="Reinberg D."/>
            <person name="Wang J."/>
            <person name="Liebig J."/>
        </authorList>
    </citation>
    <scope>NUCLEOTIDE SEQUENCE [LARGE SCALE GENOMIC DNA]</scope>
    <source>
        <strain evidence="6">C129</strain>
    </source>
</reference>
<evidence type="ECO:0000313" key="5">
    <source>
        <dbReference type="EMBL" id="EFN60603.1"/>
    </source>
</evidence>
<dbReference type="OMA" id="CTCHRSI"/>
<evidence type="ECO:0000256" key="1">
    <source>
        <dbReference type="ARBA" id="ARBA00004170"/>
    </source>
</evidence>
<feature type="region of interest" description="Disordered" evidence="4">
    <location>
        <begin position="537"/>
        <end position="558"/>
    </location>
</feature>
<proteinExistence type="predicted"/>
<dbReference type="GO" id="GO:0016020">
    <property type="term" value="C:membrane"/>
    <property type="evidence" value="ECO:0007669"/>
    <property type="project" value="UniProtKB-SubCell"/>
</dbReference>
<organism evidence="6">
    <name type="scientific">Camponotus floridanus</name>
    <name type="common">Florida carpenter ant</name>
    <dbReference type="NCBI Taxonomy" id="104421"/>
    <lineage>
        <taxon>Eukaryota</taxon>
        <taxon>Metazoa</taxon>
        <taxon>Ecdysozoa</taxon>
        <taxon>Arthropoda</taxon>
        <taxon>Hexapoda</taxon>
        <taxon>Insecta</taxon>
        <taxon>Pterygota</taxon>
        <taxon>Neoptera</taxon>
        <taxon>Endopterygota</taxon>
        <taxon>Hymenoptera</taxon>
        <taxon>Apocrita</taxon>
        <taxon>Aculeata</taxon>
        <taxon>Formicoidea</taxon>
        <taxon>Formicidae</taxon>
        <taxon>Formicinae</taxon>
        <taxon>Camponotus</taxon>
    </lineage>
</organism>
<dbReference type="Proteomes" id="UP000000311">
    <property type="component" value="Unassembled WGS sequence"/>
</dbReference>